<dbReference type="InterPro" id="IPR028939">
    <property type="entry name" value="P5C_Rdtase_cat_N"/>
</dbReference>
<dbReference type="OrthoDB" id="9805754at2"/>
<organism evidence="10 11">
    <name type="scientific">Brevifollis gellanilyticus</name>
    <dbReference type="NCBI Taxonomy" id="748831"/>
    <lineage>
        <taxon>Bacteria</taxon>
        <taxon>Pseudomonadati</taxon>
        <taxon>Verrucomicrobiota</taxon>
        <taxon>Verrucomicrobiia</taxon>
        <taxon>Verrucomicrobiales</taxon>
        <taxon>Verrucomicrobiaceae</taxon>
    </lineage>
</organism>
<comment type="catalytic activity">
    <reaction evidence="4">
        <text>L-proline + NAD(+) = (S)-1-pyrroline-5-carboxylate + NADH + 2 H(+)</text>
        <dbReference type="Rhea" id="RHEA:14105"/>
        <dbReference type="ChEBI" id="CHEBI:15378"/>
        <dbReference type="ChEBI" id="CHEBI:17388"/>
        <dbReference type="ChEBI" id="CHEBI:57540"/>
        <dbReference type="ChEBI" id="CHEBI:57945"/>
        <dbReference type="ChEBI" id="CHEBI:60039"/>
        <dbReference type="EC" id="1.5.1.2"/>
    </reaction>
</comment>
<keyword evidence="3 4" id="KW-0560">Oxidoreductase</keyword>
<dbReference type="SUPFAM" id="SSF51735">
    <property type="entry name" value="NAD(P)-binding Rossmann-fold domains"/>
    <property type="match status" value="1"/>
</dbReference>
<dbReference type="InterPro" id="IPR053790">
    <property type="entry name" value="P5CR-like_CS"/>
</dbReference>
<dbReference type="Pfam" id="PF14748">
    <property type="entry name" value="P5CR_dimer"/>
    <property type="match status" value="1"/>
</dbReference>
<feature type="domain" description="Pyrroline-5-carboxylate reductase catalytic N-terminal" evidence="8">
    <location>
        <begin position="3"/>
        <end position="98"/>
    </location>
</feature>
<evidence type="ECO:0000256" key="2">
    <source>
        <dbReference type="ARBA" id="ARBA00022857"/>
    </source>
</evidence>
<accession>A0A512M4Z4</accession>
<dbReference type="FunFam" id="1.10.3730.10:FF:000001">
    <property type="entry name" value="Pyrroline-5-carboxylate reductase"/>
    <property type="match status" value="1"/>
</dbReference>
<comment type="function">
    <text evidence="4">Catalyzes the reduction of 1-pyrroline-5-carboxylate (PCA) to L-proline.</text>
</comment>
<dbReference type="InterPro" id="IPR000304">
    <property type="entry name" value="Pyrroline-COOH_reductase"/>
</dbReference>
<reference evidence="10 11" key="1">
    <citation type="submission" date="2019-07" db="EMBL/GenBank/DDBJ databases">
        <title>Whole genome shotgun sequence of Brevifollis gellanilyticus NBRC 108608.</title>
        <authorList>
            <person name="Hosoyama A."/>
            <person name="Uohara A."/>
            <person name="Ohji S."/>
            <person name="Ichikawa N."/>
        </authorList>
    </citation>
    <scope>NUCLEOTIDE SEQUENCE [LARGE SCALE GENOMIC DNA]</scope>
    <source>
        <strain evidence="10 11">NBRC 108608</strain>
    </source>
</reference>
<dbReference type="PANTHER" id="PTHR11645">
    <property type="entry name" value="PYRROLINE-5-CARBOXYLATE REDUCTASE"/>
    <property type="match status" value="1"/>
</dbReference>
<comment type="pathway">
    <text evidence="4 7">Amino-acid biosynthesis; L-proline biosynthesis; L-proline from L-glutamate 5-semialdehyde: step 1/1.</text>
</comment>
<comment type="catalytic activity">
    <reaction evidence="4 7">
        <text>L-proline + NADP(+) = (S)-1-pyrroline-5-carboxylate + NADPH + 2 H(+)</text>
        <dbReference type="Rhea" id="RHEA:14109"/>
        <dbReference type="ChEBI" id="CHEBI:15378"/>
        <dbReference type="ChEBI" id="CHEBI:17388"/>
        <dbReference type="ChEBI" id="CHEBI:57783"/>
        <dbReference type="ChEBI" id="CHEBI:58349"/>
        <dbReference type="ChEBI" id="CHEBI:60039"/>
        <dbReference type="EC" id="1.5.1.2"/>
    </reaction>
</comment>
<evidence type="ECO:0000313" key="11">
    <source>
        <dbReference type="Proteomes" id="UP000321577"/>
    </source>
</evidence>
<dbReference type="RefSeq" id="WP_146849265.1">
    <property type="nucleotide sequence ID" value="NZ_BKAG01000005.1"/>
</dbReference>
<dbReference type="PANTHER" id="PTHR11645:SF0">
    <property type="entry name" value="PYRROLINE-5-CARBOXYLATE REDUCTASE 3"/>
    <property type="match status" value="1"/>
</dbReference>
<dbReference type="InterPro" id="IPR008927">
    <property type="entry name" value="6-PGluconate_DH-like_C_sf"/>
</dbReference>
<dbReference type="HAMAP" id="MF_01925">
    <property type="entry name" value="P5C_reductase"/>
    <property type="match status" value="1"/>
</dbReference>
<keyword evidence="11" id="KW-1185">Reference proteome</keyword>
<dbReference type="PIRSF" id="PIRSF000193">
    <property type="entry name" value="Pyrrol-5-carb_rd"/>
    <property type="match status" value="1"/>
</dbReference>
<protein>
    <recommendedName>
        <fullName evidence="4 5">Pyrroline-5-carboxylate reductase</fullName>
        <shortName evidence="4">P5C reductase</shortName>
        <shortName evidence="4">P5CR</shortName>
        <ecNumber evidence="4 5">1.5.1.2</ecNumber>
    </recommendedName>
    <alternativeName>
        <fullName evidence="4">PCA reductase</fullName>
    </alternativeName>
</protein>
<dbReference type="GO" id="GO:0055129">
    <property type="term" value="P:L-proline biosynthetic process"/>
    <property type="evidence" value="ECO:0007669"/>
    <property type="project" value="UniProtKB-UniRule"/>
</dbReference>
<dbReference type="Pfam" id="PF03807">
    <property type="entry name" value="F420_oxidored"/>
    <property type="match status" value="1"/>
</dbReference>
<evidence type="ECO:0000256" key="1">
    <source>
        <dbReference type="ARBA" id="ARBA00005525"/>
    </source>
</evidence>
<dbReference type="GO" id="GO:0004735">
    <property type="term" value="F:pyrroline-5-carboxylate reductase activity"/>
    <property type="evidence" value="ECO:0007669"/>
    <property type="project" value="UniProtKB-UniRule"/>
</dbReference>
<dbReference type="Gene3D" id="3.40.50.720">
    <property type="entry name" value="NAD(P)-binding Rossmann-like Domain"/>
    <property type="match status" value="1"/>
</dbReference>
<evidence type="ECO:0000256" key="7">
    <source>
        <dbReference type="RuleBase" id="RU003903"/>
    </source>
</evidence>
<feature type="binding site" evidence="6">
    <location>
        <begin position="70"/>
        <end position="73"/>
    </location>
    <ligand>
        <name>NADP(+)</name>
        <dbReference type="ChEBI" id="CHEBI:58349"/>
    </ligand>
</feature>
<feature type="binding site" evidence="6">
    <location>
        <position position="34"/>
    </location>
    <ligand>
        <name>NADP(+)</name>
        <dbReference type="ChEBI" id="CHEBI:58349"/>
    </ligand>
</feature>
<sequence>MLKLGLIGCGKMGGALLRGVEKALGKRELTVALSDVVPAAVDALKKGLTCEVTTGTPSQVALASDVVLLAVKPGDMQTLCKELAKVKGSRLYLSIAAGLKLADLESWLGSKQRVIRSMPNTPALVGTGAAAFSKGTSATIDDAVLAKKILGAVGTADEVSEKLLDAVTGLSGSGPAYVYTVIEALADGGVLMGLPRATALTLAAQTVAGAAQMVLETGKHPAALRDEVTSPGGTTIAGLEQLEAHGLRNSLIQAVRKATERSLQLGAK</sequence>
<evidence type="ECO:0000256" key="5">
    <source>
        <dbReference type="NCBIfam" id="TIGR00112"/>
    </source>
</evidence>
<keyword evidence="4 7" id="KW-0028">Amino-acid biosynthesis</keyword>
<keyword evidence="4 7" id="KW-0641">Proline biosynthesis</keyword>
<evidence type="ECO:0000259" key="9">
    <source>
        <dbReference type="Pfam" id="PF14748"/>
    </source>
</evidence>
<evidence type="ECO:0000256" key="6">
    <source>
        <dbReference type="PIRSR" id="PIRSR000193-1"/>
    </source>
</evidence>
<dbReference type="NCBIfam" id="TIGR00112">
    <property type="entry name" value="proC"/>
    <property type="match status" value="1"/>
</dbReference>
<dbReference type="EC" id="1.5.1.2" evidence="4 5"/>
<comment type="caution">
    <text evidence="10">The sequence shown here is derived from an EMBL/GenBank/DDBJ whole genome shotgun (WGS) entry which is preliminary data.</text>
</comment>
<evidence type="ECO:0000259" key="8">
    <source>
        <dbReference type="Pfam" id="PF03807"/>
    </source>
</evidence>
<dbReference type="Proteomes" id="UP000321577">
    <property type="component" value="Unassembled WGS sequence"/>
</dbReference>
<comment type="similarity">
    <text evidence="1 4 7">Belongs to the pyrroline-5-carboxylate reductase family.</text>
</comment>
<name>A0A512M4Z4_9BACT</name>
<evidence type="ECO:0000256" key="4">
    <source>
        <dbReference type="HAMAP-Rule" id="MF_01925"/>
    </source>
</evidence>
<dbReference type="EMBL" id="BKAG01000005">
    <property type="protein sequence ID" value="GEP41804.1"/>
    <property type="molecule type" value="Genomic_DNA"/>
</dbReference>
<dbReference type="SUPFAM" id="SSF48179">
    <property type="entry name" value="6-phosphogluconate dehydrogenase C-terminal domain-like"/>
    <property type="match status" value="1"/>
</dbReference>
<dbReference type="AlphaFoldDB" id="A0A512M4Z4"/>
<evidence type="ECO:0000313" key="10">
    <source>
        <dbReference type="EMBL" id="GEP41804.1"/>
    </source>
</evidence>
<dbReference type="PROSITE" id="PS00521">
    <property type="entry name" value="P5CR"/>
    <property type="match status" value="1"/>
</dbReference>
<proteinExistence type="inferred from homology"/>
<dbReference type="GO" id="GO:0005737">
    <property type="term" value="C:cytoplasm"/>
    <property type="evidence" value="ECO:0007669"/>
    <property type="project" value="UniProtKB-SubCell"/>
</dbReference>
<feature type="domain" description="Pyrroline-5-carboxylate reductase dimerisation" evidence="9">
    <location>
        <begin position="161"/>
        <end position="264"/>
    </location>
</feature>
<dbReference type="UniPathway" id="UPA00098">
    <property type="reaction ID" value="UER00361"/>
</dbReference>
<gene>
    <name evidence="4" type="primary">proC</name>
    <name evidence="10" type="ORF">BGE01nite_10950</name>
</gene>
<keyword evidence="2 4" id="KW-0521">NADP</keyword>
<evidence type="ECO:0000256" key="3">
    <source>
        <dbReference type="ARBA" id="ARBA00023002"/>
    </source>
</evidence>
<dbReference type="InterPro" id="IPR036291">
    <property type="entry name" value="NAD(P)-bd_dom_sf"/>
</dbReference>
<comment type="subcellular location">
    <subcellularLocation>
        <location evidence="4">Cytoplasm</location>
    </subcellularLocation>
</comment>
<feature type="binding site" evidence="6">
    <location>
        <begin position="7"/>
        <end position="12"/>
    </location>
    <ligand>
        <name>NADP(+)</name>
        <dbReference type="ChEBI" id="CHEBI:58349"/>
    </ligand>
</feature>
<dbReference type="InterPro" id="IPR029036">
    <property type="entry name" value="P5CR_dimer"/>
</dbReference>
<keyword evidence="4" id="KW-0963">Cytoplasm</keyword>
<dbReference type="Gene3D" id="1.10.3730.10">
    <property type="entry name" value="ProC C-terminal domain-like"/>
    <property type="match status" value="1"/>
</dbReference>